<dbReference type="EMBL" id="LRBV02000004">
    <property type="status" value="NOT_ANNOTATED_CDS"/>
    <property type="molecule type" value="Genomic_DNA"/>
</dbReference>
<organism evidence="2 3">
    <name type="scientific">Quercus lobata</name>
    <name type="common">Valley oak</name>
    <dbReference type="NCBI Taxonomy" id="97700"/>
    <lineage>
        <taxon>Eukaryota</taxon>
        <taxon>Viridiplantae</taxon>
        <taxon>Streptophyta</taxon>
        <taxon>Embryophyta</taxon>
        <taxon>Tracheophyta</taxon>
        <taxon>Spermatophyta</taxon>
        <taxon>Magnoliopsida</taxon>
        <taxon>eudicotyledons</taxon>
        <taxon>Gunneridae</taxon>
        <taxon>Pentapetalae</taxon>
        <taxon>rosids</taxon>
        <taxon>fabids</taxon>
        <taxon>Fagales</taxon>
        <taxon>Fagaceae</taxon>
        <taxon>Quercus</taxon>
    </lineage>
</organism>
<sequence>MAKSKDDIEYGTSQAKLNEDEALRVADKHGTPLEGGKIADSETVDLFSSAQNIPNKGTHDDDDDDHPQYSTNQTQQHRGEDVTDPSSLYQHHHQT</sequence>
<feature type="compositionally biased region" description="Basic and acidic residues" evidence="1">
    <location>
        <begin position="17"/>
        <end position="31"/>
    </location>
</feature>
<feature type="compositionally biased region" description="Polar residues" evidence="1">
    <location>
        <begin position="46"/>
        <end position="55"/>
    </location>
</feature>
<dbReference type="Gramene" id="QL04p074011:mrna">
    <property type="protein sequence ID" value="QL04p074011:mrna:CDS:2"/>
    <property type="gene ID" value="QL04p074011"/>
</dbReference>
<gene>
    <name evidence="2" type="primary">LOC115985783</name>
</gene>
<dbReference type="Proteomes" id="UP000594261">
    <property type="component" value="Chromosome 4"/>
</dbReference>
<proteinExistence type="predicted"/>
<dbReference type="PANTHER" id="PTHR37732">
    <property type="entry name" value="OS08G0104400 PROTEIN"/>
    <property type="match status" value="1"/>
</dbReference>
<name>A0A7N2LJW0_QUELO</name>
<evidence type="ECO:0000313" key="2">
    <source>
        <dbReference type="EnsemblPlants" id="QL04p074011:mrna:CDS:2"/>
    </source>
</evidence>
<dbReference type="KEGG" id="qlo:115985783"/>
<keyword evidence="3" id="KW-1185">Reference proteome</keyword>
<dbReference type="FunCoup" id="A0A7N2LJW0">
    <property type="interactions" value="64"/>
</dbReference>
<dbReference type="InParanoid" id="A0A7N2LJW0"/>
<dbReference type="EnsemblPlants" id="QL04p074011:mrna">
    <property type="protein sequence ID" value="QL04p074011:mrna:CDS:2"/>
    <property type="gene ID" value="QL04p074011"/>
</dbReference>
<dbReference type="GO" id="GO:0010162">
    <property type="term" value="P:seed dormancy process"/>
    <property type="evidence" value="ECO:0007669"/>
    <property type="project" value="InterPro"/>
</dbReference>
<evidence type="ECO:0000256" key="1">
    <source>
        <dbReference type="SAM" id="MobiDB-lite"/>
    </source>
</evidence>
<dbReference type="AlphaFoldDB" id="A0A7N2LJW0"/>
<dbReference type="RefSeq" id="XP_030964541.1">
    <property type="nucleotide sequence ID" value="XM_031108681.1"/>
</dbReference>
<accession>A0A7N2LJW0</accession>
<dbReference type="InterPro" id="IPR044984">
    <property type="entry name" value="SMP1"/>
</dbReference>
<reference evidence="2 3" key="1">
    <citation type="journal article" date="2016" name="G3 (Bethesda)">
        <title>First Draft Assembly and Annotation of the Genome of a California Endemic Oak Quercus lobata Nee (Fagaceae).</title>
        <authorList>
            <person name="Sork V.L."/>
            <person name="Fitz-Gibbon S.T."/>
            <person name="Puiu D."/>
            <person name="Crepeau M."/>
            <person name="Gugger P.F."/>
            <person name="Sherman R."/>
            <person name="Stevens K."/>
            <person name="Langley C.H."/>
            <person name="Pellegrini M."/>
            <person name="Salzberg S.L."/>
        </authorList>
    </citation>
    <scope>NUCLEOTIDE SEQUENCE [LARGE SCALE GENOMIC DNA]</scope>
    <source>
        <strain evidence="2 3">cv. SW786</strain>
    </source>
</reference>
<dbReference type="GeneID" id="115985783"/>
<evidence type="ECO:0008006" key="4">
    <source>
        <dbReference type="Google" id="ProtNLM"/>
    </source>
</evidence>
<dbReference type="PANTHER" id="PTHR37732:SF2">
    <property type="entry name" value="SEED MATURATION PROTEIN 1"/>
    <property type="match status" value="1"/>
</dbReference>
<dbReference type="OrthoDB" id="1653447at2759"/>
<dbReference type="OMA" id="RTDEDNY"/>
<protein>
    <recommendedName>
        <fullName evidence="4">Seed maturation protein</fullName>
    </recommendedName>
</protein>
<feature type="region of interest" description="Disordered" evidence="1">
    <location>
        <begin position="1"/>
        <end position="95"/>
    </location>
</feature>
<reference evidence="2" key="2">
    <citation type="submission" date="2021-01" db="UniProtKB">
        <authorList>
            <consortium name="EnsemblPlants"/>
        </authorList>
    </citation>
    <scope>IDENTIFICATION</scope>
</reference>
<evidence type="ECO:0000313" key="3">
    <source>
        <dbReference type="Proteomes" id="UP000594261"/>
    </source>
</evidence>